<dbReference type="Proteomes" id="UP000193642">
    <property type="component" value="Unassembled WGS sequence"/>
</dbReference>
<reference evidence="4 5" key="1">
    <citation type="submission" date="2016-07" db="EMBL/GenBank/DDBJ databases">
        <title>Pervasive Adenine N6-methylation of Active Genes in Fungi.</title>
        <authorList>
            <consortium name="DOE Joint Genome Institute"/>
            <person name="Mondo S.J."/>
            <person name="Dannebaum R.O."/>
            <person name="Kuo R.C."/>
            <person name="Labutti K."/>
            <person name="Haridas S."/>
            <person name="Kuo A."/>
            <person name="Salamov A."/>
            <person name="Ahrendt S.R."/>
            <person name="Lipzen A."/>
            <person name="Sullivan W."/>
            <person name="Andreopoulos W.B."/>
            <person name="Clum A."/>
            <person name="Lindquist E."/>
            <person name="Daum C."/>
            <person name="Ramamoorthy G.K."/>
            <person name="Gryganskyi A."/>
            <person name="Culley D."/>
            <person name="Magnuson J.K."/>
            <person name="James T.Y."/>
            <person name="O'Malley M.A."/>
            <person name="Stajich J.E."/>
            <person name="Spatafora J.W."/>
            <person name="Visel A."/>
            <person name="Grigoriev I.V."/>
        </authorList>
    </citation>
    <scope>NUCLEOTIDE SEQUENCE [LARGE SCALE GENOMIC DNA]</scope>
    <source>
        <strain evidence="4 5">JEL800</strain>
    </source>
</reference>
<dbReference type="Pfam" id="PF02145">
    <property type="entry name" value="Rap_GAP"/>
    <property type="match status" value="1"/>
</dbReference>
<dbReference type="InterPro" id="IPR000331">
    <property type="entry name" value="Rap/Ran_GAP_dom"/>
</dbReference>
<dbReference type="PROSITE" id="PS50085">
    <property type="entry name" value="RAPGAP"/>
    <property type="match status" value="1"/>
</dbReference>
<accession>A0A1Y2CSR5</accession>
<feature type="domain" description="Rap-GAP" evidence="3">
    <location>
        <begin position="1104"/>
        <end position="1338"/>
    </location>
</feature>
<dbReference type="GO" id="GO:0005096">
    <property type="term" value="F:GTPase activator activity"/>
    <property type="evidence" value="ECO:0007669"/>
    <property type="project" value="UniProtKB-KW"/>
</dbReference>
<protein>
    <recommendedName>
        <fullName evidence="3">Rap-GAP domain-containing protein</fullName>
    </recommendedName>
</protein>
<dbReference type="GO" id="GO:0005737">
    <property type="term" value="C:cytoplasm"/>
    <property type="evidence" value="ECO:0007669"/>
    <property type="project" value="TreeGrafter"/>
</dbReference>
<dbReference type="Gene3D" id="3.40.50.11210">
    <property type="entry name" value="Rap/Ran-GAP"/>
    <property type="match status" value="1"/>
</dbReference>
<dbReference type="GO" id="GO:0051056">
    <property type="term" value="P:regulation of small GTPase mediated signal transduction"/>
    <property type="evidence" value="ECO:0007669"/>
    <property type="project" value="InterPro"/>
</dbReference>
<dbReference type="PANTHER" id="PTHR10063:SF11">
    <property type="entry name" value="RHO GTPASE-ACTIVATING PROTEIN CG5521-RELATED"/>
    <property type="match status" value="1"/>
</dbReference>
<organism evidence="4 5">
    <name type="scientific">Rhizoclosmatium globosum</name>
    <dbReference type="NCBI Taxonomy" id="329046"/>
    <lineage>
        <taxon>Eukaryota</taxon>
        <taxon>Fungi</taxon>
        <taxon>Fungi incertae sedis</taxon>
        <taxon>Chytridiomycota</taxon>
        <taxon>Chytridiomycota incertae sedis</taxon>
        <taxon>Chytridiomycetes</taxon>
        <taxon>Chytridiales</taxon>
        <taxon>Chytriomycetaceae</taxon>
        <taxon>Rhizoclosmatium</taxon>
    </lineage>
</organism>
<proteinExistence type="predicted"/>
<sequence length="1372" mass="155414">MSTTVPSVDVSSSLDDDAIYSTKRAEKLLKKAKPILDEKQKLKNRLAALYNLIDAVSPVPATIGVPNVGISANNQISGDGLPQPSDSYVDQLVLQRFFKDNFIPIFSVLTESLNNHVEKKRSSEKGQGKDTSDFLRIAIILRKLIGFIPDKIESGWESQRFPLNLTVFDSSPTPLPSDLARSDCLGDDGIPDYQQPNDTEKHNTYETSKIIQSSEIDTVASSTEPDSIEILQEILSNLVMMATQSCSISQGSNRLSTQNCDNTDWRTLLKTVNMSESAVDKLVLNRTAFQALLVHWHCFKHCYFPKLFPSIYSKFWAISGEELEAVEKLSPVNAFLRRYIRYVQLLYLDKKDYVENVEQQFCIWIRSGTRSDAFWNMLKESLSKCNRWNQMYVQYIRIVTKLTKVISIRIFGIDSDQFMKEDMDTKTSQRLRTASISASRTRNSASSSPSSNKFKVQTPLAELTETTISPAKLHSEVTISLLNHKKEMESMKNDTASVESSESGILNHNQWSKQESFGKKQDGHNLKILQKDQCKAIILKLLSVWFMFQRHLRSHLKGLSSGDRRILMAIMNNSTKFFFVPGSKDLGEMSEKSRESSIRILLSIFTLPDWKRVDTGKDNFPYLPNGLKTRISVANSSIKAADYYNNFNDQQGLQVLIKDMLLSFVKLEKETRNSHLIHSVLIWAIGSISFEEMLSSLSDAVHSAIESLAFFAKESMLLDCVLDLQLIARVIESLVSATLVQLRSHIKTAPKCKALTNSYFITFPVQDTIVSDLLYCMLHWLMIPSTDILSNSNIATIVFETLELVLKESECEVEEEPDMGNTLERQRSHKIDDIVSGSTGKLATAGYKLETSKASFSDVDEELNQLKETVENITSHLLQFYNSFAPPFGPTILTSQILEQGLVEEKSSEKIVYIAANEIAVIGCTDVKNVCMNQAAYGFMNRIVSRDASGRHVWENQMFYEALVETISLRRKEINSVSWFQQSLDLEGIEVLLSETPISTILSDLYLFDKEDKLDNLLLRIGTEFQECLFDSESPLNAPNSVLTITQEDVSQIVESAEILDGEVVNSVSNCRLYLSHLGLFNFDSSKEGNYSPVSKSSSLSRDIRGIDKKYGREIIKVALIYVAPGQEDETNILRNHDASLEYREFVTSLGWEVWRILKKCLEFNIHFKVDISKHMGYIGGLERNQTAGISTLYYCDHSIEMVFHDALKMPVDAHDPKQVKKTDQSKKRHIGNDHVHIVWNEHFRDYRKHTIGGDFGNAQIIITPTMNDLYHISISKDAKVDYFGPLQSHALIQKTTLGPLVRNTAINAFRGSVFPGYKKKLNSHHPYSQRSTDINTLSSRHKTVNHTFEIFWVYSMNKNLPIVNQLAVILQ</sequence>
<evidence type="ECO:0000259" key="3">
    <source>
        <dbReference type="PROSITE" id="PS50085"/>
    </source>
</evidence>
<dbReference type="GO" id="GO:0005634">
    <property type="term" value="C:nucleus"/>
    <property type="evidence" value="ECO:0007669"/>
    <property type="project" value="InterPro"/>
</dbReference>
<dbReference type="PANTHER" id="PTHR10063">
    <property type="entry name" value="TUBERIN"/>
    <property type="match status" value="1"/>
</dbReference>
<feature type="region of interest" description="Disordered" evidence="2">
    <location>
        <begin position="424"/>
        <end position="456"/>
    </location>
</feature>
<keyword evidence="1" id="KW-0343">GTPase activation</keyword>
<dbReference type="STRING" id="329046.A0A1Y2CSR5"/>
<name>A0A1Y2CSR5_9FUNG</name>
<keyword evidence="5" id="KW-1185">Reference proteome</keyword>
<evidence type="ECO:0000256" key="1">
    <source>
        <dbReference type="ARBA" id="ARBA00022468"/>
    </source>
</evidence>
<comment type="caution">
    <text evidence="4">The sequence shown here is derived from an EMBL/GenBank/DDBJ whole genome shotgun (WGS) entry which is preliminary data.</text>
</comment>
<dbReference type="InterPro" id="IPR035974">
    <property type="entry name" value="Rap/Ran-GAP_sf"/>
</dbReference>
<dbReference type="InterPro" id="IPR027107">
    <property type="entry name" value="Tuberin/Ral-act_asu"/>
</dbReference>
<dbReference type="OrthoDB" id="19311at2759"/>
<evidence type="ECO:0000313" key="4">
    <source>
        <dbReference type="EMBL" id="ORY49997.1"/>
    </source>
</evidence>
<feature type="compositionally biased region" description="Low complexity" evidence="2">
    <location>
        <begin position="432"/>
        <end position="452"/>
    </location>
</feature>
<dbReference type="FunFam" id="3.40.50.11210:FF:000001">
    <property type="entry name" value="Ral GTPase-activating protein subunit alpha-1 isoform 1"/>
    <property type="match status" value="1"/>
</dbReference>
<evidence type="ECO:0000313" key="5">
    <source>
        <dbReference type="Proteomes" id="UP000193642"/>
    </source>
</evidence>
<dbReference type="EMBL" id="MCGO01000008">
    <property type="protein sequence ID" value="ORY49997.1"/>
    <property type="molecule type" value="Genomic_DNA"/>
</dbReference>
<evidence type="ECO:0000256" key="2">
    <source>
        <dbReference type="SAM" id="MobiDB-lite"/>
    </source>
</evidence>
<dbReference type="SUPFAM" id="SSF111347">
    <property type="entry name" value="Rap/Ran-GAP"/>
    <property type="match status" value="1"/>
</dbReference>
<gene>
    <name evidence="4" type="ORF">BCR33DRAFT_734729</name>
</gene>